<feature type="compositionally biased region" description="Basic and acidic residues" evidence="1">
    <location>
        <begin position="52"/>
        <end position="65"/>
    </location>
</feature>
<gene>
    <name evidence="2" type="ORF">BDU57DRAFT_515832</name>
</gene>
<feature type="region of interest" description="Disordered" evidence="1">
    <location>
        <begin position="52"/>
        <end position="78"/>
    </location>
</feature>
<sequence>MLPFLFPTSKTGRGCCRFMPLCLLPRTVCRPLTREPTQRFAGAHSRSIHYRYDTARPTANERDDITAGYDNDDDARLN</sequence>
<evidence type="ECO:0000256" key="1">
    <source>
        <dbReference type="SAM" id="MobiDB-lite"/>
    </source>
</evidence>
<evidence type="ECO:0000313" key="2">
    <source>
        <dbReference type="EMBL" id="KAF1915999.1"/>
    </source>
</evidence>
<dbReference type="AlphaFoldDB" id="A0A6A5QKP6"/>
<keyword evidence="3" id="KW-1185">Reference proteome</keyword>
<proteinExistence type="predicted"/>
<dbReference type="Proteomes" id="UP000800096">
    <property type="component" value="Unassembled WGS sequence"/>
</dbReference>
<evidence type="ECO:0000313" key="3">
    <source>
        <dbReference type="Proteomes" id="UP000800096"/>
    </source>
</evidence>
<protein>
    <submittedName>
        <fullName evidence="2">Uncharacterized protein</fullName>
    </submittedName>
</protein>
<accession>A0A6A5QKP6</accession>
<organism evidence="2 3">
    <name type="scientific">Ampelomyces quisqualis</name>
    <name type="common">Powdery mildew agent</name>
    <dbReference type="NCBI Taxonomy" id="50730"/>
    <lineage>
        <taxon>Eukaryota</taxon>
        <taxon>Fungi</taxon>
        <taxon>Dikarya</taxon>
        <taxon>Ascomycota</taxon>
        <taxon>Pezizomycotina</taxon>
        <taxon>Dothideomycetes</taxon>
        <taxon>Pleosporomycetidae</taxon>
        <taxon>Pleosporales</taxon>
        <taxon>Pleosporineae</taxon>
        <taxon>Phaeosphaeriaceae</taxon>
        <taxon>Ampelomyces</taxon>
    </lineage>
</organism>
<dbReference type="EMBL" id="ML979135">
    <property type="protein sequence ID" value="KAF1915999.1"/>
    <property type="molecule type" value="Genomic_DNA"/>
</dbReference>
<reference evidence="2" key="1">
    <citation type="journal article" date="2020" name="Stud. Mycol.">
        <title>101 Dothideomycetes genomes: a test case for predicting lifestyles and emergence of pathogens.</title>
        <authorList>
            <person name="Haridas S."/>
            <person name="Albert R."/>
            <person name="Binder M."/>
            <person name="Bloem J."/>
            <person name="Labutti K."/>
            <person name="Salamov A."/>
            <person name="Andreopoulos B."/>
            <person name="Baker S."/>
            <person name="Barry K."/>
            <person name="Bills G."/>
            <person name="Bluhm B."/>
            <person name="Cannon C."/>
            <person name="Castanera R."/>
            <person name="Culley D."/>
            <person name="Daum C."/>
            <person name="Ezra D."/>
            <person name="Gonzalez J."/>
            <person name="Henrissat B."/>
            <person name="Kuo A."/>
            <person name="Liang C."/>
            <person name="Lipzen A."/>
            <person name="Lutzoni F."/>
            <person name="Magnuson J."/>
            <person name="Mondo S."/>
            <person name="Nolan M."/>
            <person name="Ohm R."/>
            <person name="Pangilinan J."/>
            <person name="Park H.-J."/>
            <person name="Ramirez L."/>
            <person name="Alfaro M."/>
            <person name="Sun H."/>
            <person name="Tritt A."/>
            <person name="Yoshinaga Y."/>
            <person name="Zwiers L.-H."/>
            <person name="Turgeon B."/>
            <person name="Goodwin S."/>
            <person name="Spatafora J."/>
            <person name="Crous P."/>
            <person name="Grigoriev I."/>
        </authorList>
    </citation>
    <scope>NUCLEOTIDE SEQUENCE</scope>
    <source>
        <strain evidence="2">HMLAC05119</strain>
    </source>
</reference>
<name>A0A6A5QKP6_AMPQU</name>